<dbReference type="SUPFAM" id="SSF75553">
    <property type="entry name" value="Smc hinge domain"/>
    <property type="match status" value="1"/>
</dbReference>
<dbReference type="SMART" id="SM00968">
    <property type="entry name" value="SMC_hinge"/>
    <property type="match status" value="1"/>
</dbReference>
<dbReference type="InParanoid" id="D8QDK3"/>
<evidence type="ECO:0000256" key="7">
    <source>
        <dbReference type="ARBA" id="ARBA00023054"/>
    </source>
</evidence>
<dbReference type="GO" id="GO:0030261">
    <property type="term" value="P:chromosome condensation"/>
    <property type="evidence" value="ECO:0007669"/>
    <property type="project" value="UniProtKB-KW"/>
</dbReference>
<reference evidence="13 14" key="1">
    <citation type="journal article" date="2010" name="Nat. Biotechnol.">
        <title>Genome sequence of the model mushroom Schizophyllum commune.</title>
        <authorList>
            <person name="Ohm R.A."/>
            <person name="de Jong J.F."/>
            <person name="Lugones L.G."/>
            <person name="Aerts A."/>
            <person name="Kothe E."/>
            <person name="Stajich J.E."/>
            <person name="de Vries R.P."/>
            <person name="Record E."/>
            <person name="Levasseur A."/>
            <person name="Baker S.E."/>
            <person name="Bartholomew K.A."/>
            <person name="Coutinho P.M."/>
            <person name="Erdmann S."/>
            <person name="Fowler T.J."/>
            <person name="Gathman A.C."/>
            <person name="Lombard V."/>
            <person name="Henrissat B."/>
            <person name="Knabe N."/>
            <person name="Kuees U."/>
            <person name="Lilly W.W."/>
            <person name="Lindquist E."/>
            <person name="Lucas S."/>
            <person name="Magnuson J.K."/>
            <person name="Piumi F."/>
            <person name="Raudaskoski M."/>
            <person name="Salamov A."/>
            <person name="Schmutz J."/>
            <person name="Schwarze F.W.M.R."/>
            <person name="vanKuyk P.A."/>
            <person name="Horton J.S."/>
            <person name="Grigoriev I.V."/>
            <person name="Woesten H.A.B."/>
        </authorList>
    </citation>
    <scope>NUCLEOTIDE SEQUENCE [LARGE SCALE GENOMIC DNA]</scope>
    <source>
        <strain evidence="14">H4-8 / FGSC 9210</strain>
    </source>
</reference>
<dbReference type="Pfam" id="PF06470">
    <property type="entry name" value="SMC_hinge"/>
    <property type="match status" value="1"/>
</dbReference>
<evidence type="ECO:0000313" key="14">
    <source>
        <dbReference type="Proteomes" id="UP000007431"/>
    </source>
</evidence>
<dbReference type="SUPFAM" id="SSF52540">
    <property type="entry name" value="P-loop containing nucleoside triphosphate hydrolases"/>
    <property type="match status" value="1"/>
</dbReference>
<dbReference type="EMBL" id="GL377310">
    <property type="protein sequence ID" value="EFI93695.1"/>
    <property type="molecule type" value="Genomic_DNA"/>
</dbReference>
<dbReference type="HOGENOM" id="CLU_001042_9_0_1"/>
<feature type="coiled-coil region" evidence="11">
    <location>
        <begin position="243"/>
        <end position="374"/>
    </location>
</feature>
<dbReference type="PANTHER" id="PTHR43977">
    <property type="entry name" value="STRUCTURAL MAINTENANCE OF CHROMOSOMES PROTEIN 3"/>
    <property type="match status" value="1"/>
</dbReference>
<dbReference type="VEuPathDB" id="FungiDB:SCHCODRAFT_083108"/>
<dbReference type="RefSeq" id="XP_003028598.1">
    <property type="nucleotide sequence ID" value="XM_003028552.1"/>
</dbReference>
<dbReference type="Gene3D" id="1.20.1060.20">
    <property type="match status" value="1"/>
</dbReference>
<keyword evidence="14" id="KW-1185">Reference proteome</keyword>
<evidence type="ECO:0000256" key="9">
    <source>
        <dbReference type="ARBA" id="ARBA00023242"/>
    </source>
</evidence>
<dbReference type="GeneID" id="9590934"/>
<keyword evidence="3" id="KW-0132">Cell division</keyword>
<dbReference type="Gene3D" id="1.10.287.1490">
    <property type="match status" value="1"/>
</dbReference>
<protein>
    <recommendedName>
        <fullName evidence="12">SMC hinge domain-containing protein</fullName>
    </recommendedName>
</protein>
<dbReference type="GO" id="GO:0005694">
    <property type="term" value="C:chromosome"/>
    <property type="evidence" value="ECO:0007669"/>
    <property type="project" value="InterPro"/>
</dbReference>
<dbReference type="InterPro" id="IPR003395">
    <property type="entry name" value="RecF/RecN/SMC_N"/>
</dbReference>
<proteinExistence type="inferred from homology"/>
<evidence type="ECO:0000313" key="13">
    <source>
        <dbReference type="EMBL" id="EFI93695.1"/>
    </source>
</evidence>
<dbReference type="Proteomes" id="UP000007431">
    <property type="component" value="Unassembled WGS sequence"/>
</dbReference>
<dbReference type="Gene3D" id="3.40.50.300">
    <property type="entry name" value="P-loop containing nucleotide triphosphate hydrolases"/>
    <property type="match status" value="2"/>
</dbReference>
<comment type="subcellular location">
    <subcellularLocation>
        <location evidence="1">Nucleus</location>
    </subcellularLocation>
</comment>
<dbReference type="InterPro" id="IPR036277">
    <property type="entry name" value="SMC_hinge_sf"/>
</dbReference>
<keyword evidence="8" id="KW-0226">DNA condensation</keyword>
<organism evidence="14">
    <name type="scientific">Schizophyllum commune (strain H4-8 / FGSC 9210)</name>
    <name type="common">Split gill fungus</name>
    <dbReference type="NCBI Taxonomy" id="578458"/>
    <lineage>
        <taxon>Eukaryota</taxon>
        <taxon>Fungi</taxon>
        <taxon>Dikarya</taxon>
        <taxon>Basidiomycota</taxon>
        <taxon>Agaricomycotina</taxon>
        <taxon>Agaricomycetes</taxon>
        <taxon>Agaricomycetidae</taxon>
        <taxon>Agaricales</taxon>
        <taxon>Schizophyllaceae</taxon>
        <taxon>Schizophyllum</taxon>
    </lineage>
</organism>
<evidence type="ECO:0000256" key="4">
    <source>
        <dbReference type="ARBA" id="ARBA00022741"/>
    </source>
</evidence>
<evidence type="ECO:0000256" key="1">
    <source>
        <dbReference type="ARBA" id="ARBA00004123"/>
    </source>
</evidence>
<evidence type="ECO:0000256" key="11">
    <source>
        <dbReference type="SAM" id="Coils"/>
    </source>
</evidence>
<dbReference type="AlphaFoldDB" id="D8QDK3"/>
<sequence>MRITELVLEGFKSYPVRTRIDGWDPSFNAITGLNGSGKSNILDAICFALGINNMQQMRAATLQDLIYKRGQAGITKASVTIVFDNSEKDKSPQGLEGMREITVTRQITLPIATKYLINGRKAKQEQVLTLFQSVQLNINNPNFVIMQGRITKVLNMRPQEILGMIEEAAGTRMFEDRKEKARKTIAKKERKVNEIRELLENEITPKLDKLRKDKKSYHEYERGKKRLDELLKTVTAHDWWEHRRHEEKKRAEVVEKKKAVEQKKSQQRRLEEEIEALEERLTKLNNDRAKEMKKGGKLTALESEVSELSKEVARLETQLDMQKANIAEQEKKLAETEKQVADLEATFKAKEAAKDKLQENYDAIKKKEQDFQAKIDENENLLSTLLTGLSNSSTNNAAGGYLGQIAAAQKRLTDASAEEKQLKTKLGMKEGELGQLQSRWKQVEKEVSGGQQKADALRREVEGLEGQVENCGWNAEKEQQAQADMRETQAKVRELDMRRNEVSNTLGRFSFDCPPGFDSRQVKGTVASLVRLDPEHFPKATALELAANTKQLASVVVRDQQVSKEIIEKANLRQRTSFIPLNKIQPHPLSGDKKSRARHFANGRGWLAIDLISYPPEVEKAMQFVFGSTYICEDAETAKAVTFNAQVRTVTLQGDVFEPSGSLTGGSAPAGAGILTRMQELVKVNEALDDARKRLAALQRDEQKSGRVREQWAALVRQLDMKRHELQLAEAQMKGSNAAQIGQQVEELKKKIEGLKAAIQDAKQRQKEAAAEVEKFKRDEEEYKNNKDGKIDELRVRRDHRTEAEAAEGEREALERHQAKEAELDAEKAALKGFDDGIKNVEREIKSCRATADTLEEQLKDLEKEASNVEKEAASLGRYADKLEDKFAWIAKEKDTFGQPGGPYDFSNVDDIAQETKRIEEQLKTKTKRIAPKDLMLLDTVEKREAESLKKIDSIIEDKAKIEHTIEELDKEKRDALRKTWEKVDKDFGGIFGELLPGNFAKLVPPENMDYTTGLEVKVQLGSVWKQSLTELSGGQRSLIALSLIMALLQFKPAPMYILDEIDAALDLQHTQHIGQLFRTRFKGSQFIVVSLKEGLFTNANVLFKARFRDGTSIVERTAQRSTSGNH</sequence>
<dbReference type="Gene3D" id="3.30.70.1620">
    <property type="match status" value="1"/>
</dbReference>
<evidence type="ECO:0000256" key="8">
    <source>
        <dbReference type="ARBA" id="ARBA00023067"/>
    </source>
</evidence>
<evidence type="ECO:0000256" key="2">
    <source>
        <dbReference type="ARBA" id="ARBA00005231"/>
    </source>
</evidence>
<comment type="similarity">
    <text evidence="2">Belongs to the SMC family. SMC2 subfamily.</text>
</comment>
<dbReference type="CDD" id="cd03273">
    <property type="entry name" value="ABC_SMC2_euk"/>
    <property type="match status" value="1"/>
</dbReference>
<dbReference type="eggNOG" id="KOG0933">
    <property type="taxonomic scope" value="Eukaryota"/>
</dbReference>
<dbReference type="KEGG" id="scm:SCHCO_083108"/>
<feature type="domain" description="SMC hinge" evidence="12">
    <location>
        <begin position="520"/>
        <end position="642"/>
    </location>
</feature>
<dbReference type="GO" id="GO:0005634">
    <property type="term" value="C:nucleus"/>
    <property type="evidence" value="ECO:0007669"/>
    <property type="project" value="UniProtKB-SubCell"/>
</dbReference>
<keyword evidence="7 11" id="KW-0175">Coiled coil</keyword>
<dbReference type="InterPro" id="IPR027120">
    <property type="entry name" value="Smc2_ABC"/>
</dbReference>
<dbReference type="InterPro" id="IPR010935">
    <property type="entry name" value="SMC_hinge"/>
</dbReference>
<keyword evidence="4" id="KW-0547">Nucleotide-binding</keyword>
<keyword evidence="9" id="KW-0539">Nucleus</keyword>
<keyword evidence="10" id="KW-0131">Cell cycle</keyword>
<evidence type="ECO:0000256" key="3">
    <source>
        <dbReference type="ARBA" id="ARBA00022618"/>
    </source>
</evidence>
<feature type="coiled-coil region" evidence="11">
    <location>
        <begin position="738"/>
        <end position="979"/>
    </location>
</feature>
<dbReference type="InterPro" id="IPR027417">
    <property type="entry name" value="P-loop_NTPase"/>
</dbReference>
<evidence type="ECO:0000259" key="12">
    <source>
        <dbReference type="SMART" id="SM00968"/>
    </source>
</evidence>
<dbReference type="OMA" id="THNKIAM"/>
<dbReference type="GO" id="GO:0016887">
    <property type="term" value="F:ATP hydrolysis activity"/>
    <property type="evidence" value="ECO:0007669"/>
    <property type="project" value="InterPro"/>
</dbReference>
<keyword evidence="6" id="KW-0067">ATP-binding</keyword>
<dbReference type="FunFam" id="3.40.50.300:FF:000385">
    <property type="entry name" value="Structural maintenance of chromosomes 2"/>
    <property type="match status" value="1"/>
</dbReference>
<keyword evidence="5" id="KW-0498">Mitosis</keyword>
<accession>D8QDK3</accession>
<dbReference type="GO" id="GO:0051301">
    <property type="term" value="P:cell division"/>
    <property type="evidence" value="ECO:0007669"/>
    <property type="project" value="UniProtKB-KW"/>
</dbReference>
<dbReference type="Pfam" id="PF02463">
    <property type="entry name" value="SMC_N"/>
    <property type="match status" value="1"/>
</dbReference>
<dbReference type="PIRSF" id="PIRSF005719">
    <property type="entry name" value="SMC"/>
    <property type="match status" value="1"/>
</dbReference>
<dbReference type="OrthoDB" id="10255539at2759"/>
<dbReference type="STRING" id="578458.D8QDK3"/>
<dbReference type="GO" id="GO:0007059">
    <property type="term" value="P:chromosome segregation"/>
    <property type="evidence" value="ECO:0007669"/>
    <property type="project" value="UniProtKB-ARBA"/>
</dbReference>
<feature type="coiled-coil region" evidence="11">
    <location>
        <begin position="171"/>
        <end position="201"/>
    </location>
</feature>
<evidence type="ECO:0000256" key="5">
    <source>
        <dbReference type="ARBA" id="ARBA00022776"/>
    </source>
</evidence>
<gene>
    <name evidence="13" type="ORF">SCHCODRAFT_83108</name>
</gene>
<evidence type="ECO:0000256" key="6">
    <source>
        <dbReference type="ARBA" id="ARBA00022840"/>
    </source>
</evidence>
<evidence type="ECO:0000256" key="10">
    <source>
        <dbReference type="ARBA" id="ARBA00023306"/>
    </source>
</evidence>
<dbReference type="GO" id="GO:0005524">
    <property type="term" value="F:ATP binding"/>
    <property type="evidence" value="ECO:0007669"/>
    <property type="project" value="UniProtKB-KW"/>
</dbReference>
<feature type="coiled-coil region" evidence="11">
    <location>
        <begin position="405"/>
        <end position="505"/>
    </location>
</feature>
<dbReference type="InterPro" id="IPR024704">
    <property type="entry name" value="SMC"/>
</dbReference>
<dbReference type="FunCoup" id="D8QDK3">
    <property type="interactions" value="719"/>
</dbReference>
<name>D8QDK3_SCHCM</name>